<dbReference type="GO" id="GO:0003697">
    <property type="term" value="F:single-stranded DNA binding"/>
    <property type="evidence" value="ECO:0007669"/>
    <property type="project" value="UniProtKB-UniRule"/>
</dbReference>
<dbReference type="GO" id="GO:0009432">
    <property type="term" value="P:SOS response"/>
    <property type="evidence" value="ECO:0007669"/>
    <property type="project" value="UniProtKB-UniRule"/>
</dbReference>
<accession>A0A916UAP6</accession>
<dbReference type="Pfam" id="PF02463">
    <property type="entry name" value="SMC_N"/>
    <property type="match status" value="1"/>
</dbReference>
<dbReference type="NCBIfam" id="TIGR00611">
    <property type="entry name" value="recf"/>
    <property type="match status" value="1"/>
</dbReference>
<feature type="domain" description="RecF/RecN/SMC N-terminal" evidence="15">
    <location>
        <begin position="2"/>
        <end position="356"/>
    </location>
</feature>
<evidence type="ECO:0000256" key="7">
    <source>
        <dbReference type="ARBA" id="ARBA00022763"/>
    </source>
</evidence>
<dbReference type="Proteomes" id="UP000641514">
    <property type="component" value="Unassembled WGS sequence"/>
</dbReference>
<evidence type="ECO:0000313" key="16">
    <source>
        <dbReference type="EMBL" id="GGC64151.1"/>
    </source>
</evidence>
<dbReference type="SUPFAM" id="SSF52540">
    <property type="entry name" value="P-loop containing nucleoside triphosphate hydrolases"/>
    <property type="match status" value="1"/>
</dbReference>
<keyword evidence="6 13" id="KW-0547">Nucleotide-binding</keyword>
<keyword evidence="4 13" id="KW-0963">Cytoplasm</keyword>
<dbReference type="InterPro" id="IPR018078">
    <property type="entry name" value="DNA-binding_RecF_CS"/>
</dbReference>
<dbReference type="Gene3D" id="3.40.50.300">
    <property type="entry name" value="P-loop containing nucleotide triphosphate hydrolases"/>
    <property type="match status" value="1"/>
</dbReference>
<reference evidence="16" key="2">
    <citation type="submission" date="2020-09" db="EMBL/GenBank/DDBJ databases">
        <authorList>
            <person name="Sun Q."/>
            <person name="Zhou Y."/>
        </authorList>
    </citation>
    <scope>NUCLEOTIDE SEQUENCE</scope>
    <source>
        <strain evidence="16">CGMCC 1.15478</strain>
    </source>
</reference>
<dbReference type="GO" id="GO:0006302">
    <property type="term" value="P:double-strand break repair"/>
    <property type="evidence" value="ECO:0007669"/>
    <property type="project" value="TreeGrafter"/>
</dbReference>
<comment type="similarity">
    <text evidence="2 13 14">Belongs to the RecF family.</text>
</comment>
<dbReference type="EMBL" id="BMJH01000001">
    <property type="protein sequence ID" value="GGC64151.1"/>
    <property type="molecule type" value="Genomic_DNA"/>
</dbReference>
<dbReference type="PROSITE" id="PS00618">
    <property type="entry name" value="RECF_2"/>
    <property type="match status" value="1"/>
</dbReference>
<evidence type="ECO:0000256" key="3">
    <source>
        <dbReference type="ARBA" id="ARBA00020170"/>
    </source>
</evidence>
<protein>
    <recommendedName>
        <fullName evidence="3 13">DNA replication and repair protein RecF</fullName>
    </recommendedName>
</protein>
<dbReference type="Gene3D" id="1.20.1050.90">
    <property type="entry name" value="RecF/RecN/SMC, N-terminal domain"/>
    <property type="match status" value="1"/>
</dbReference>
<name>A0A916UAP6_9ACTN</name>
<keyword evidence="7 13" id="KW-0227">DNA damage</keyword>
<keyword evidence="10 13" id="KW-0234">DNA repair</keyword>
<dbReference type="GO" id="GO:0005737">
    <property type="term" value="C:cytoplasm"/>
    <property type="evidence" value="ECO:0007669"/>
    <property type="project" value="UniProtKB-SubCell"/>
</dbReference>
<reference evidence="16" key="1">
    <citation type="journal article" date="2014" name="Int. J. Syst. Evol. Microbiol.">
        <title>Complete genome sequence of Corynebacterium casei LMG S-19264T (=DSM 44701T), isolated from a smear-ripened cheese.</title>
        <authorList>
            <consortium name="US DOE Joint Genome Institute (JGI-PGF)"/>
            <person name="Walter F."/>
            <person name="Albersmeier A."/>
            <person name="Kalinowski J."/>
            <person name="Ruckert C."/>
        </authorList>
    </citation>
    <scope>NUCLEOTIDE SEQUENCE</scope>
    <source>
        <strain evidence="16">CGMCC 1.15478</strain>
    </source>
</reference>
<dbReference type="PANTHER" id="PTHR32182:SF0">
    <property type="entry name" value="DNA REPLICATION AND REPAIR PROTEIN RECF"/>
    <property type="match status" value="1"/>
</dbReference>
<evidence type="ECO:0000256" key="14">
    <source>
        <dbReference type="RuleBase" id="RU000578"/>
    </source>
</evidence>
<dbReference type="RefSeq" id="WP_188672374.1">
    <property type="nucleotide sequence ID" value="NZ_BMJH01000001.1"/>
</dbReference>
<dbReference type="PANTHER" id="PTHR32182">
    <property type="entry name" value="DNA REPLICATION AND REPAIR PROTEIN RECF"/>
    <property type="match status" value="1"/>
</dbReference>
<evidence type="ECO:0000256" key="4">
    <source>
        <dbReference type="ARBA" id="ARBA00022490"/>
    </source>
</evidence>
<dbReference type="InterPro" id="IPR001238">
    <property type="entry name" value="DNA-binding_RecF"/>
</dbReference>
<comment type="caution">
    <text evidence="16">The sequence shown here is derived from an EMBL/GenBank/DDBJ whole genome shotgun (WGS) entry which is preliminary data.</text>
</comment>
<gene>
    <name evidence="13 16" type="primary">recF</name>
    <name evidence="16" type="ORF">GCM10011410_15770</name>
</gene>
<dbReference type="InterPro" id="IPR042174">
    <property type="entry name" value="RecF_2"/>
</dbReference>
<evidence type="ECO:0000256" key="8">
    <source>
        <dbReference type="ARBA" id="ARBA00022840"/>
    </source>
</evidence>
<dbReference type="GO" id="GO:0006260">
    <property type="term" value="P:DNA replication"/>
    <property type="evidence" value="ECO:0007669"/>
    <property type="project" value="UniProtKB-UniRule"/>
</dbReference>
<keyword evidence="17" id="KW-1185">Reference proteome</keyword>
<evidence type="ECO:0000256" key="10">
    <source>
        <dbReference type="ARBA" id="ARBA00023204"/>
    </source>
</evidence>
<dbReference type="InterPro" id="IPR003395">
    <property type="entry name" value="RecF/RecN/SMC_N"/>
</dbReference>
<dbReference type="PROSITE" id="PS00617">
    <property type="entry name" value="RECF_1"/>
    <property type="match status" value="1"/>
</dbReference>
<keyword evidence="8 13" id="KW-0067">ATP-binding</keyword>
<sequence>MYLRHLALREFRSWHQLAIDLRPGCTQFLGPNGHGKTNILEAIQYLANLSSHRVAQDLPLIQEGSSASRVTGIVVNVGRELQLDLELHAGKANRARINTSPVRRPREILGIVQTVMFAPEDLSLVKGDPSERRKYLDELLTTRRPSIASLRSDYERVVRQRSALLKTIGVRRRGSDDSTLDTLDAWDAQLALYGAQLLQFRLEIVALLDPLVHGAYATLAPDSRPAHIRYRSNLGDEADLAGDVADIEALFLATLRRERNREIERGVCLVGPHRDDLELTLGQQPTKGYASQGESWSVALALRLAALELLRADGGEPILMLDDVFSELDRNRRKALAGIAENTEQVLITAAVAEDVPENLVSRVVRVSASLSDIEGSVKRRVSQVFEPIVETQEGDSQ</sequence>
<evidence type="ECO:0000256" key="1">
    <source>
        <dbReference type="ARBA" id="ARBA00004496"/>
    </source>
</evidence>
<dbReference type="GO" id="GO:0000731">
    <property type="term" value="P:DNA synthesis involved in DNA repair"/>
    <property type="evidence" value="ECO:0007669"/>
    <property type="project" value="TreeGrafter"/>
</dbReference>
<evidence type="ECO:0000256" key="6">
    <source>
        <dbReference type="ARBA" id="ARBA00022741"/>
    </source>
</evidence>
<dbReference type="GO" id="GO:0005524">
    <property type="term" value="F:ATP binding"/>
    <property type="evidence" value="ECO:0007669"/>
    <property type="project" value="UniProtKB-UniRule"/>
</dbReference>
<evidence type="ECO:0000256" key="12">
    <source>
        <dbReference type="ARBA" id="ARBA00025401"/>
    </source>
</evidence>
<keyword evidence="11 13" id="KW-0742">SOS response</keyword>
<evidence type="ECO:0000256" key="5">
    <source>
        <dbReference type="ARBA" id="ARBA00022705"/>
    </source>
</evidence>
<comment type="subcellular location">
    <subcellularLocation>
        <location evidence="1 13 14">Cytoplasm</location>
    </subcellularLocation>
</comment>
<feature type="binding site" evidence="13">
    <location>
        <begin position="30"/>
        <end position="37"/>
    </location>
    <ligand>
        <name>ATP</name>
        <dbReference type="ChEBI" id="CHEBI:30616"/>
    </ligand>
</feature>
<dbReference type="AlphaFoldDB" id="A0A916UAP6"/>
<keyword evidence="9 13" id="KW-0238">DNA-binding</keyword>
<evidence type="ECO:0000313" key="17">
    <source>
        <dbReference type="Proteomes" id="UP000641514"/>
    </source>
</evidence>
<organism evidence="16 17">
    <name type="scientific">Hoyosella rhizosphaerae</name>
    <dbReference type="NCBI Taxonomy" id="1755582"/>
    <lineage>
        <taxon>Bacteria</taxon>
        <taxon>Bacillati</taxon>
        <taxon>Actinomycetota</taxon>
        <taxon>Actinomycetes</taxon>
        <taxon>Mycobacteriales</taxon>
        <taxon>Hoyosellaceae</taxon>
        <taxon>Hoyosella</taxon>
    </lineage>
</organism>
<dbReference type="HAMAP" id="MF_00365">
    <property type="entry name" value="RecF"/>
    <property type="match status" value="1"/>
</dbReference>
<evidence type="ECO:0000256" key="11">
    <source>
        <dbReference type="ARBA" id="ARBA00023236"/>
    </source>
</evidence>
<evidence type="ECO:0000259" key="15">
    <source>
        <dbReference type="Pfam" id="PF02463"/>
    </source>
</evidence>
<proteinExistence type="inferred from homology"/>
<evidence type="ECO:0000256" key="9">
    <source>
        <dbReference type="ARBA" id="ARBA00023125"/>
    </source>
</evidence>
<keyword evidence="5 13" id="KW-0235">DNA replication</keyword>
<evidence type="ECO:0000256" key="13">
    <source>
        <dbReference type="HAMAP-Rule" id="MF_00365"/>
    </source>
</evidence>
<evidence type="ECO:0000256" key="2">
    <source>
        <dbReference type="ARBA" id="ARBA00008016"/>
    </source>
</evidence>
<comment type="function">
    <text evidence="12 13 14">The RecF protein is involved in DNA metabolism; it is required for DNA replication and normal SOS inducibility. RecF binds preferentially to single-stranded, linear DNA. It also seems to bind ATP.</text>
</comment>
<dbReference type="InterPro" id="IPR027417">
    <property type="entry name" value="P-loop_NTPase"/>
</dbReference>